<sequence>MLTNFFYTKSIYLGKEHHIIRYMDEKNYGRELPPLSLHLRDLINQGYPDNSIKDSGLHNANFIDFFEEGLKHIEPSKSEVNTLYREYHSYLTVGSASNSTVVRKICEAKPSPMVSTASSKKYHAQVQPFLKSLGNYFQKYKDYCENGLVIEKPETTLLIESLMKITPTTIRVREREKVAARQQAAPMTAATGNNQTRASYSSHIPYENNFCKPLDEDRYFPLDKVTDLITKASCYRNSCFYALIAATNARNSEADQILWRDINFTSREVFLVNPHTRLNPGDAYRGLSEIERNKLEWKGRGTPLTIMLEPYASLFFHYLELYILHEYQPSCGHNFVFHCKSGRPQFLCDYSTVVLHQFKNAAKRALPNQQHLASKLGLHSLRHSNIFFLKNYLEHSQGQGLTDSELLLITGHADIRSLQKYAKVDRELLLEKIAYGNSLRKNGNIKSSTEFQIQYLEERLAMFKEKLKQQNNQQRH</sequence>
<dbReference type="HOGENOM" id="CLU_579853_0_0_6"/>
<dbReference type="GO" id="GO:0003677">
    <property type="term" value="F:DNA binding"/>
    <property type="evidence" value="ECO:0007669"/>
    <property type="project" value="InterPro"/>
</dbReference>
<dbReference type="PATRIC" id="fig|160488.4.peg.4686"/>
<dbReference type="RefSeq" id="WP_010955117.1">
    <property type="nucleotide sequence ID" value="NC_002947.4"/>
</dbReference>
<dbReference type="BioCyc" id="PPUT160488:G1G01-4687-MONOMER"/>
<protein>
    <submittedName>
        <fullName evidence="3">Site-specific recombinase, phage integrase family</fullName>
    </submittedName>
</protein>
<dbReference type="PROSITE" id="PS51898">
    <property type="entry name" value="TYR_RECOMBINASE"/>
    <property type="match status" value="1"/>
</dbReference>
<dbReference type="PaxDb" id="160488-PP_4409"/>
<evidence type="ECO:0000259" key="2">
    <source>
        <dbReference type="PROSITE" id="PS51898"/>
    </source>
</evidence>
<dbReference type="STRING" id="160488.PP_4409"/>
<reference evidence="3 4" key="1">
    <citation type="journal article" date="2002" name="Environ. Microbiol.">
        <title>Complete genome sequence and comparative analysis of the metabolically versatile Pseudomonas putida KT2440.</title>
        <authorList>
            <person name="Nelson K.E."/>
            <person name="Weinel C."/>
            <person name="Paulsen I.T."/>
            <person name="Dodson R.J."/>
            <person name="Hilbert H."/>
            <person name="Martins dos Santos V.A."/>
            <person name="Fouts D.E."/>
            <person name="Gill S.R."/>
            <person name="Pop M."/>
            <person name="Holmes M."/>
            <person name="Brinkac L."/>
            <person name="Beanan M."/>
            <person name="DeBoy R.T."/>
            <person name="Daugherty S."/>
            <person name="Kolonay J."/>
            <person name="Madupu R."/>
            <person name="Nelson W."/>
            <person name="White O."/>
            <person name="Peterson J."/>
            <person name="Khouri H."/>
            <person name="Hance I."/>
            <person name="Chris Lee P."/>
            <person name="Holtzapple E."/>
            <person name="Scanlan D."/>
            <person name="Tran K."/>
            <person name="Moazzez A."/>
            <person name="Utterback T."/>
            <person name="Rizzo M."/>
            <person name="Lee K."/>
            <person name="Kosack D."/>
            <person name="Moestl D."/>
            <person name="Wedler H."/>
            <person name="Lauber J."/>
            <person name="Stjepandic D."/>
            <person name="Hoheisel J."/>
            <person name="Straetz M."/>
            <person name="Heim S."/>
            <person name="Kiewitz C."/>
            <person name="Eisen J.A."/>
            <person name="Timmis K.N."/>
            <person name="Dusterhoft A."/>
            <person name="Tummler B."/>
            <person name="Fraser C.M."/>
        </authorList>
    </citation>
    <scope>NUCLEOTIDE SEQUENCE [LARGE SCALE GENOMIC DNA]</scope>
    <source>
        <strain evidence="4">ATCC 47054 / DSM 6125 / CFBP 8728 / NCIMB 11950 / KT2440</strain>
    </source>
</reference>
<organism evidence="3 4">
    <name type="scientific">Pseudomonas putida (strain ATCC 47054 / DSM 6125 / CFBP 8728 / NCIMB 11950 / KT2440)</name>
    <dbReference type="NCBI Taxonomy" id="160488"/>
    <lineage>
        <taxon>Bacteria</taxon>
        <taxon>Pseudomonadati</taxon>
        <taxon>Pseudomonadota</taxon>
        <taxon>Gammaproteobacteria</taxon>
        <taxon>Pseudomonadales</taxon>
        <taxon>Pseudomonadaceae</taxon>
        <taxon>Pseudomonas</taxon>
    </lineage>
</organism>
<proteinExistence type="predicted"/>
<dbReference type="AlphaFoldDB" id="Q88EP5"/>
<dbReference type="InterPro" id="IPR002104">
    <property type="entry name" value="Integrase_catalytic"/>
</dbReference>
<dbReference type="OrthoDB" id="9801717at2"/>
<evidence type="ECO:0000256" key="1">
    <source>
        <dbReference type="ARBA" id="ARBA00023172"/>
    </source>
</evidence>
<gene>
    <name evidence="3" type="ordered locus">PP_4409</name>
</gene>
<name>Q88EP5_PSEPK</name>
<dbReference type="GO" id="GO:0015074">
    <property type="term" value="P:DNA integration"/>
    <property type="evidence" value="ECO:0007669"/>
    <property type="project" value="InterPro"/>
</dbReference>
<dbReference type="eggNOG" id="COG0582">
    <property type="taxonomic scope" value="Bacteria"/>
</dbReference>
<accession>Q88EP5</accession>
<dbReference type="InterPro" id="IPR013762">
    <property type="entry name" value="Integrase-like_cat_sf"/>
</dbReference>
<dbReference type="Pfam" id="PF00589">
    <property type="entry name" value="Phage_integrase"/>
    <property type="match status" value="1"/>
</dbReference>
<dbReference type="Gene3D" id="1.10.443.10">
    <property type="entry name" value="Intergrase catalytic core"/>
    <property type="match status" value="1"/>
</dbReference>
<dbReference type="InterPro" id="IPR011010">
    <property type="entry name" value="DNA_brk_join_enz"/>
</dbReference>
<dbReference type="SUPFAM" id="SSF56349">
    <property type="entry name" value="DNA breaking-rejoining enzymes"/>
    <property type="match status" value="1"/>
</dbReference>
<dbReference type="EMBL" id="AE015451">
    <property type="protein sequence ID" value="AAN69986.1"/>
    <property type="molecule type" value="Genomic_DNA"/>
</dbReference>
<evidence type="ECO:0000313" key="4">
    <source>
        <dbReference type="Proteomes" id="UP000000556"/>
    </source>
</evidence>
<dbReference type="Proteomes" id="UP000000556">
    <property type="component" value="Chromosome"/>
</dbReference>
<evidence type="ECO:0000313" key="3">
    <source>
        <dbReference type="EMBL" id="AAN69986.1"/>
    </source>
</evidence>
<dbReference type="KEGG" id="ppu:PP_4409"/>
<feature type="domain" description="Tyr recombinase" evidence="2">
    <location>
        <begin position="215"/>
        <end position="434"/>
    </location>
</feature>
<keyword evidence="1" id="KW-0233">DNA recombination</keyword>
<reference evidence="3 4" key="2">
    <citation type="journal article" date="2016" name="Environ. Microbiol.">
        <title>The revisited genome of Pseudomonas putida KT2440 enlightens its value as a robust metabolic chassis.</title>
        <authorList>
            <person name="Belda E."/>
            <person name="van Heck R.G."/>
            <person name="Lopez-Sanchez M.J."/>
            <person name="Cruveiller S."/>
            <person name="Barbe V."/>
            <person name="Fraser C."/>
            <person name="Klenk H.P."/>
            <person name="Petersen J."/>
            <person name="Morgat A."/>
            <person name="Nikel P.I."/>
            <person name="Vallenet D."/>
            <person name="Rouy Z."/>
            <person name="Sekowska A."/>
            <person name="Martins Dos Santos V.A."/>
            <person name="de Lorenzo V."/>
            <person name="Danchin A."/>
            <person name="Medigue C."/>
        </authorList>
    </citation>
    <scope>NUCLEOTIDE SEQUENCE [LARGE SCALE GENOMIC DNA]</scope>
    <source>
        <strain evidence="4">ATCC 47054 / DSM 6125 / CFBP 8728 / NCIMB 11950 / KT2440</strain>
    </source>
</reference>
<dbReference type="GO" id="GO:0006310">
    <property type="term" value="P:DNA recombination"/>
    <property type="evidence" value="ECO:0007669"/>
    <property type="project" value="UniProtKB-KW"/>
</dbReference>
<keyword evidence="4" id="KW-1185">Reference proteome</keyword>